<dbReference type="Proteomes" id="UP000012099">
    <property type="component" value="Unassembled WGS sequence"/>
</dbReference>
<keyword evidence="2" id="KW-1185">Reference proteome</keyword>
<dbReference type="EMBL" id="AHMH02000145">
    <property type="protein sequence ID" value="EMM98686.1"/>
    <property type="molecule type" value="Genomic_DNA"/>
</dbReference>
<gene>
    <name evidence="1" type="ORF">LEP1GSC035_0909</name>
</gene>
<proteinExistence type="predicted"/>
<evidence type="ECO:0000313" key="2">
    <source>
        <dbReference type="Proteomes" id="UP000012099"/>
    </source>
</evidence>
<accession>A0ABN0IVQ7</accession>
<protein>
    <submittedName>
        <fullName evidence="1">Uncharacterized protein</fullName>
    </submittedName>
</protein>
<sequence>MWELILLKNSFPFSYAKLTLKHKFERVSTFYFYRKIRVYKTNLLYQDYIILELLKN</sequence>
<organism evidence="1 2">
    <name type="scientific">Leptospira noguchii str. 2007001578</name>
    <dbReference type="NCBI Taxonomy" id="1049974"/>
    <lineage>
        <taxon>Bacteria</taxon>
        <taxon>Pseudomonadati</taxon>
        <taxon>Spirochaetota</taxon>
        <taxon>Spirochaetia</taxon>
        <taxon>Leptospirales</taxon>
        <taxon>Leptospiraceae</taxon>
        <taxon>Leptospira</taxon>
    </lineage>
</organism>
<name>A0ABN0IVQ7_9LEPT</name>
<evidence type="ECO:0000313" key="1">
    <source>
        <dbReference type="EMBL" id="EMM98686.1"/>
    </source>
</evidence>
<reference evidence="1 2" key="1">
    <citation type="submission" date="2013-01" db="EMBL/GenBank/DDBJ databases">
        <authorList>
            <person name="Harkins D.M."/>
            <person name="Durkin A.S."/>
            <person name="Brinkac L.M."/>
            <person name="Haft D.H."/>
            <person name="Selengut J.D."/>
            <person name="Sanka R."/>
            <person name="DePew J."/>
            <person name="Purushe J."/>
            <person name="Whelen A.C."/>
            <person name="Vinetz J.M."/>
            <person name="Sutton G.G."/>
            <person name="Nierman W.C."/>
            <person name="Fouts D.E."/>
        </authorList>
    </citation>
    <scope>NUCLEOTIDE SEQUENCE [LARGE SCALE GENOMIC DNA]</scope>
    <source>
        <strain evidence="1 2">2007001578</strain>
    </source>
</reference>
<comment type="caution">
    <text evidence="1">The sequence shown here is derived from an EMBL/GenBank/DDBJ whole genome shotgun (WGS) entry which is preliminary data.</text>
</comment>